<dbReference type="AlphaFoldDB" id="A0A9P5AQK3"/>
<evidence type="ECO:0000313" key="2">
    <source>
        <dbReference type="EMBL" id="KAF4343085.1"/>
    </source>
</evidence>
<dbReference type="Proteomes" id="UP000730481">
    <property type="component" value="Unassembled WGS sequence"/>
</dbReference>
<feature type="compositionally biased region" description="Basic and acidic residues" evidence="1">
    <location>
        <begin position="544"/>
        <end position="553"/>
    </location>
</feature>
<reference evidence="2" key="2">
    <citation type="submission" date="2020-02" db="EMBL/GenBank/DDBJ databases">
        <title>Identification and distribution of gene clusters putatively required for synthesis of sphingolipid metabolism inhibitors in phylogenetically diverse species of the filamentous fungus Fusarium.</title>
        <authorList>
            <person name="Kim H.-S."/>
            <person name="Busman M."/>
            <person name="Brown D.W."/>
            <person name="Divon H."/>
            <person name="Uhlig S."/>
            <person name="Proctor R.H."/>
        </authorList>
    </citation>
    <scope>NUCLEOTIDE SEQUENCE</scope>
    <source>
        <strain evidence="2">NRRL 25174</strain>
    </source>
</reference>
<protein>
    <submittedName>
        <fullName evidence="2">Uncharacterized protein</fullName>
    </submittedName>
</protein>
<feature type="region of interest" description="Disordered" evidence="1">
    <location>
        <begin position="333"/>
        <end position="395"/>
    </location>
</feature>
<feature type="region of interest" description="Disordered" evidence="1">
    <location>
        <begin position="535"/>
        <end position="599"/>
    </location>
</feature>
<evidence type="ECO:0000256" key="1">
    <source>
        <dbReference type="SAM" id="MobiDB-lite"/>
    </source>
</evidence>
<feature type="region of interest" description="Disordered" evidence="1">
    <location>
        <begin position="59"/>
        <end position="188"/>
    </location>
</feature>
<proteinExistence type="predicted"/>
<organism evidence="2 3">
    <name type="scientific">Fusarium beomiforme</name>
    <dbReference type="NCBI Taxonomy" id="44412"/>
    <lineage>
        <taxon>Eukaryota</taxon>
        <taxon>Fungi</taxon>
        <taxon>Dikarya</taxon>
        <taxon>Ascomycota</taxon>
        <taxon>Pezizomycotina</taxon>
        <taxon>Sordariomycetes</taxon>
        <taxon>Hypocreomycetidae</taxon>
        <taxon>Hypocreales</taxon>
        <taxon>Nectriaceae</taxon>
        <taxon>Fusarium</taxon>
        <taxon>Fusarium burgessii species complex</taxon>
    </lineage>
</organism>
<feature type="region of interest" description="Disordered" evidence="1">
    <location>
        <begin position="239"/>
        <end position="294"/>
    </location>
</feature>
<evidence type="ECO:0000313" key="3">
    <source>
        <dbReference type="Proteomes" id="UP000730481"/>
    </source>
</evidence>
<keyword evidence="3" id="KW-1185">Reference proteome</keyword>
<accession>A0A9P5AQK3</accession>
<dbReference type="EMBL" id="PVQB02000105">
    <property type="protein sequence ID" value="KAF4343085.1"/>
    <property type="molecule type" value="Genomic_DNA"/>
</dbReference>
<feature type="compositionally biased region" description="Polar residues" evidence="1">
    <location>
        <begin position="239"/>
        <end position="249"/>
    </location>
</feature>
<feature type="compositionally biased region" description="Basic and acidic residues" evidence="1">
    <location>
        <begin position="355"/>
        <end position="365"/>
    </location>
</feature>
<dbReference type="OrthoDB" id="3538943at2759"/>
<name>A0A9P5AQK3_9HYPO</name>
<reference evidence="2" key="1">
    <citation type="journal article" date="2017" name="Mycologia">
        <title>Fusarium algeriense, sp. nov., a novel toxigenic crown rot pathogen of durum wheat from Algeria is nested in the Fusarium burgessii species complex.</title>
        <authorList>
            <person name="Laraba I."/>
            <person name="Keddad A."/>
            <person name="Boureghda H."/>
            <person name="Abdallah N."/>
            <person name="Vaughan M.M."/>
            <person name="Proctor R.H."/>
            <person name="Busman M."/>
            <person name="O'Donnell K."/>
        </authorList>
    </citation>
    <scope>NUCLEOTIDE SEQUENCE</scope>
    <source>
        <strain evidence="2">NRRL 25174</strain>
    </source>
</reference>
<feature type="compositionally biased region" description="Low complexity" evidence="1">
    <location>
        <begin position="100"/>
        <end position="114"/>
    </location>
</feature>
<feature type="compositionally biased region" description="Low complexity" evidence="1">
    <location>
        <begin position="279"/>
        <end position="294"/>
    </location>
</feature>
<comment type="caution">
    <text evidence="2">The sequence shown here is derived from an EMBL/GenBank/DDBJ whole genome shotgun (WGS) entry which is preliminary data.</text>
</comment>
<feature type="compositionally biased region" description="Polar residues" evidence="1">
    <location>
        <begin position="366"/>
        <end position="395"/>
    </location>
</feature>
<sequence>MELFHRHRVTNIPSDQKALLERPDSWAVELQNTPHGLSQVPGHVLESVKATYVANKEILQERTPISKKRSGSPPASPSNKRRRNGNASTPESDHANLPQSSPVSSSERAVSWSPTPSPKRGPSKDSECIAAAAARGHNTQSSIVHETPKTGFAGPPRPASGPIIEIPPSSEETEEDLETRIPDAQPLHNGSINRAAVRSKPTAPSPLSTNRTMATPPCAQPSNTAQTIVPNTVFANKENLQANGSPKNNQPHRLKFKPIDVDDVGRKRRKSHNEKDRLPPTIMPSIINSSIPTSSDSIVPYSGVTATTQEYIRQSIEEKEEDETMDHIEEIVPSTNLQGSTVDRPVIHHQPKTVGKREPHDRDGQKSNNEAKSTQQRTTSSQMDPSKATGSTNSQAQINEQIATRQSPVPAPLIAPGAPLGPYEAFVQQYPDYPGDNGGDKLPGTKSNFIYACVYLNYLRPRKELRDCLYDDFIRAFPCSYREGNLSHILRSYPEEFAHANELISKKDGDDAGEDDISIYTSSDDEGIFEEANCRRSISRSSHHSSDRKKSVESHQPITTIERDMDIDLPEIPPAPPSNSSRRRSSMASTNDLTPKYGIGKKATPILASSRDLDSTSTTYFTRNATNINVTTIYYRFNNQAEGSTAIAVFQQDL</sequence>
<feature type="compositionally biased region" description="Low complexity" evidence="1">
    <location>
        <begin position="160"/>
        <end position="170"/>
    </location>
</feature>
<gene>
    <name evidence="2" type="ORF">FBEOM_2974</name>
</gene>